<dbReference type="Pfam" id="PF03221">
    <property type="entry name" value="HTH_Tnp_Tc5"/>
    <property type="match status" value="1"/>
</dbReference>
<evidence type="ECO:0000256" key="2">
    <source>
        <dbReference type="SAM" id="MobiDB-lite"/>
    </source>
</evidence>
<reference evidence="4 5" key="1">
    <citation type="submission" date="2014-03" db="EMBL/GenBank/DDBJ databases">
        <title>Draft genome of the hookworm Oesophagostomum dentatum.</title>
        <authorList>
            <person name="Mitreva M."/>
        </authorList>
    </citation>
    <scope>NUCLEOTIDE SEQUENCE [LARGE SCALE GENOMIC DNA]</scope>
    <source>
        <strain evidence="4 5">OD-Hann</strain>
    </source>
</reference>
<accession>A0A0B1SNK6</accession>
<dbReference type="GO" id="GO:0003677">
    <property type="term" value="F:DNA binding"/>
    <property type="evidence" value="ECO:0007669"/>
    <property type="project" value="UniProtKB-KW"/>
</dbReference>
<gene>
    <name evidence="4" type="ORF">OESDEN_13313</name>
</gene>
<dbReference type="Proteomes" id="UP000053660">
    <property type="component" value="Unassembled WGS sequence"/>
</dbReference>
<name>A0A0B1SNK6_OESDE</name>
<protein>
    <submittedName>
        <fullName evidence="4">Tc5 transposase</fullName>
    </submittedName>
</protein>
<dbReference type="AlphaFoldDB" id="A0A0B1SNK6"/>
<evidence type="ECO:0000259" key="3">
    <source>
        <dbReference type="SMART" id="SM00674"/>
    </source>
</evidence>
<dbReference type="InterPro" id="IPR006600">
    <property type="entry name" value="HTH_CenpB_DNA-bd_dom"/>
</dbReference>
<dbReference type="Gene3D" id="1.10.10.60">
    <property type="entry name" value="Homeodomain-like"/>
    <property type="match status" value="1"/>
</dbReference>
<keyword evidence="1" id="KW-0238">DNA-binding</keyword>
<proteinExistence type="predicted"/>
<sequence>MRAIVRIGLKTKNRWKRWRRNGREINPGKGVCCSFLVEGWCLKIWFEKQWNITGPDKTNVRGRSQAPVVDSDFYAPGKAETVEDEDLPASEAEDYDSSDWVEDEQEAEKNEKKRRKANKQPWQENMLQFSGGRLVRRAVEYHWSNKKRDKGRSRSSTCRRFRFLRTKHDFVKLKKYYDEGVAKISTTERLNIIKHRMTDLIEEKIRAGIRLHDCDLQQMAMNINANLNHPIQNFKASRMWIVDFKKNIGVSLRAHPMRRNITAEAISSVNGAKASRRDKNDENS</sequence>
<keyword evidence="5" id="KW-1185">Reference proteome</keyword>
<evidence type="ECO:0000256" key="1">
    <source>
        <dbReference type="ARBA" id="ARBA00023125"/>
    </source>
</evidence>
<organism evidence="4 5">
    <name type="scientific">Oesophagostomum dentatum</name>
    <name type="common">Nodular worm</name>
    <dbReference type="NCBI Taxonomy" id="61180"/>
    <lineage>
        <taxon>Eukaryota</taxon>
        <taxon>Metazoa</taxon>
        <taxon>Ecdysozoa</taxon>
        <taxon>Nematoda</taxon>
        <taxon>Chromadorea</taxon>
        <taxon>Rhabditida</taxon>
        <taxon>Rhabditina</taxon>
        <taxon>Rhabditomorpha</taxon>
        <taxon>Strongyloidea</taxon>
        <taxon>Strongylidae</taxon>
        <taxon>Oesophagostomum</taxon>
    </lineage>
</organism>
<evidence type="ECO:0000313" key="5">
    <source>
        <dbReference type="Proteomes" id="UP000053660"/>
    </source>
</evidence>
<dbReference type="SMART" id="SM00674">
    <property type="entry name" value="CENPB"/>
    <property type="match status" value="1"/>
</dbReference>
<dbReference type="EMBL" id="KN559047">
    <property type="protein sequence ID" value="KHJ86923.1"/>
    <property type="molecule type" value="Genomic_DNA"/>
</dbReference>
<feature type="compositionally biased region" description="Acidic residues" evidence="2">
    <location>
        <begin position="82"/>
        <end position="106"/>
    </location>
</feature>
<feature type="domain" description="HTH CENPB-type" evidence="3">
    <location>
        <begin position="187"/>
        <end position="254"/>
    </location>
</feature>
<evidence type="ECO:0000313" key="4">
    <source>
        <dbReference type="EMBL" id="KHJ86923.1"/>
    </source>
</evidence>
<feature type="region of interest" description="Disordered" evidence="2">
    <location>
        <begin position="82"/>
        <end position="122"/>
    </location>
</feature>